<keyword evidence="2" id="KW-1185">Reference proteome</keyword>
<dbReference type="OrthoDB" id="823440at2"/>
<dbReference type="RefSeq" id="WP_039094590.1">
    <property type="nucleotide sequence ID" value="NZ_JTDN01000001.1"/>
</dbReference>
<dbReference type="AlphaFoldDB" id="A0A0B2C0Q4"/>
<reference evidence="1 2" key="1">
    <citation type="submission" date="2014-11" db="EMBL/GenBank/DDBJ databases">
        <title>Draft genome sequence of Kirrobacter mercurialis.</title>
        <authorList>
            <person name="Coil D.A."/>
            <person name="Eisen J.A."/>
        </authorList>
    </citation>
    <scope>NUCLEOTIDE SEQUENCE [LARGE SCALE GENOMIC DNA]</scope>
    <source>
        <strain evidence="1 2">Coronado</strain>
    </source>
</reference>
<protein>
    <submittedName>
        <fullName evidence="1">Uncharacterized protein</fullName>
    </submittedName>
</protein>
<sequence length="427" mass="45912">MTSRELTSLRSLAPVPGDDAPATQLSDRLHRLFYGAIGWPFLAFSLWGGTRASKRHLLARIGLKEDALPHLGSWKADTGFLHRIVDAVELLRPTTVVELGCGASSLVTARALELNGGGRLVSYDQHGDFVAATQSWLQEEGVAASIRHAPLQPEASGDWPGSWYALHDVPESIDLLIIDGPPWTVHPFVRGAADQLFGRLRPGGMVLLDDAARPGERVVARRWRRRWPEIRFERVGGSTAGTLAGRKSADVIPLPRREIAMVAGARRIGFAAALLLGGWLLHDAAESVAPAAQAATFVDDAAASYRASLARHAMASQPESTQLDRAELGRVTGLNLPVIPAGWQVLDVQVYPAKSGMAVATVLRTDQAETVALFAARAETPAEQLPMLDQRDAQSVAYWEKGPVAFALTGELPAARIRNLSARLAGS</sequence>
<proteinExistence type="predicted"/>
<accession>A0A0B2C0Q4</accession>
<comment type="caution">
    <text evidence="1">The sequence shown here is derived from an EMBL/GenBank/DDBJ whole genome shotgun (WGS) entry which is preliminary data.</text>
</comment>
<dbReference type="Pfam" id="PF13578">
    <property type="entry name" value="Methyltransf_24"/>
    <property type="match status" value="1"/>
</dbReference>
<gene>
    <name evidence="1" type="ORF">PK98_04415</name>
</gene>
<dbReference type="InterPro" id="IPR029063">
    <property type="entry name" value="SAM-dependent_MTases_sf"/>
</dbReference>
<dbReference type="Gene3D" id="3.40.50.150">
    <property type="entry name" value="Vaccinia Virus protein VP39"/>
    <property type="match status" value="1"/>
</dbReference>
<evidence type="ECO:0000313" key="1">
    <source>
        <dbReference type="EMBL" id="KHL25852.1"/>
    </source>
</evidence>
<dbReference type="Proteomes" id="UP000030988">
    <property type="component" value="Unassembled WGS sequence"/>
</dbReference>
<evidence type="ECO:0000313" key="2">
    <source>
        <dbReference type="Proteomes" id="UP000030988"/>
    </source>
</evidence>
<name>A0A0B2C0Q4_9SPHN</name>
<organism evidence="1 2">
    <name type="scientific">Croceibacterium mercuriale</name>
    <dbReference type="NCBI Taxonomy" id="1572751"/>
    <lineage>
        <taxon>Bacteria</taxon>
        <taxon>Pseudomonadati</taxon>
        <taxon>Pseudomonadota</taxon>
        <taxon>Alphaproteobacteria</taxon>
        <taxon>Sphingomonadales</taxon>
        <taxon>Erythrobacteraceae</taxon>
        <taxon>Croceibacterium</taxon>
    </lineage>
</organism>
<dbReference type="STRING" id="1572751.PK98_04415"/>
<dbReference type="EMBL" id="JTDN01000001">
    <property type="protein sequence ID" value="KHL25852.1"/>
    <property type="molecule type" value="Genomic_DNA"/>
</dbReference>
<dbReference type="SUPFAM" id="SSF53335">
    <property type="entry name" value="S-adenosyl-L-methionine-dependent methyltransferases"/>
    <property type="match status" value="1"/>
</dbReference>